<dbReference type="Proteomes" id="UP001497453">
    <property type="component" value="Chromosome 4"/>
</dbReference>
<sequence>MSLIPDSLYIWLRYQGGAHKYHWGFYLHQSKHAGTKYHIRNLGQGWILEIEGTHNFMKEFLLIGCLRIAIVPSMNHNRIQKILQDIPYISEDGTMTCRIWVLNGLKALIDGGHVRCDDLQALEQEVFDFGLVYFEETEQNKQPRPIVDSKSCTL</sequence>
<dbReference type="Pfam" id="PF21858">
    <property type="entry name" value="DUF6914"/>
    <property type="match status" value="1"/>
</dbReference>
<name>A0ABP1DKV1_9APHY</name>
<evidence type="ECO:0000313" key="2">
    <source>
        <dbReference type="Proteomes" id="UP001497453"/>
    </source>
</evidence>
<accession>A0ABP1DKV1</accession>
<keyword evidence="2" id="KW-1185">Reference proteome</keyword>
<reference evidence="2" key="1">
    <citation type="submission" date="2024-04" db="EMBL/GenBank/DDBJ databases">
        <authorList>
            <person name="Shaw F."/>
            <person name="Minotto A."/>
        </authorList>
    </citation>
    <scope>NUCLEOTIDE SEQUENCE [LARGE SCALE GENOMIC DNA]</scope>
</reference>
<organism evidence="1 2">
    <name type="scientific">Somion occarium</name>
    <dbReference type="NCBI Taxonomy" id="3059160"/>
    <lineage>
        <taxon>Eukaryota</taxon>
        <taxon>Fungi</taxon>
        <taxon>Dikarya</taxon>
        <taxon>Basidiomycota</taxon>
        <taxon>Agaricomycotina</taxon>
        <taxon>Agaricomycetes</taxon>
        <taxon>Polyporales</taxon>
        <taxon>Cerrenaceae</taxon>
        <taxon>Somion</taxon>
    </lineage>
</organism>
<proteinExistence type="predicted"/>
<evidence type="ECO:0000313" key="1">
    <source>
        <dbReference type="EMBL" id="CAL1707304.1"/>
    </source>
</evidence>
<dbReference type="InterPro" id="IPR054208">
    <property type="entry name" value="DUF6914"/>
</dbReference>
<protein>
    <submittedName>
        <fullName evidence="1">Uncharacterized protein</fullName>
    </submittedName>
</protein>
<dbReference type="EMBL" id="OZ037947">
    <property type="protein sequence ID" value="CAL1707304.1"/>
    <property type="molecule type" value="Genomic_DNA"/>
</dbReference>
<gene>
    <name evidence="1" type="ORF">GFSPODELE1_LOCUS6295</name>
</gene>